<sequence length="563" mass="63695">MSSPPIQTSAALERVAAEAMPLPDSRPDSPASVHTNTPSYNKSDDTVKSTKFSTACVPTTEPVQMAVTTDENDHAEPVKPEAVIASCIVNTSSANGATPKGAIPAVDSKDTKPPSPFAHSTNIDLVKRVEHDEDKFMDPNDRANDGDVVKFFFTSSTRKRLQSPVSSEPGCCNPHLHQDSDLYIKARDKNGQVYVFEVVSTVLEKASPKFENMVYGTHVRGNKEEWLWELPDNPLGLKVMFCLLHNKFPRAMLVTKPKPRQLYTVLRVLDKYEIDLQTTNLHLLAKSWTHVFRKNLPKSKLTHLQALYVAHKIGDFKSLKETIREVAHDVSIGQDGSLRAEDGRHVRDIVPIEKELLKAIGSIRSKDIETVLKSLQDPYEYLMDAEQSDGQNYCKSVDGQLECNQKLLGSLLSNLLQQKLFPVPEAKQYLDSFNSLAEKVSKMEIRGLYYPGVEMHKQRHTLCRLGQDTIVKTLREGTEYVPLPDKLIMYMYFMCKRCGMLRDEGKEFEPYRETIRDLDIMYNDEFQKDIWGWIDPDDSDAENDTDDSFDEDSGLFDVIGNRV</sequence>
<dbReference type="AlphaFoldDB" id="A0A194W052"/>
<accession>A0A194W052</accession>
<reference evidence="2" key="1">
    <citation type="submission" date="2014-12" db="EMBL/GenBank/DDBJ databases">
        <title>Genome Sequence of Valsa Canker Pathogens Uncovers a Specific Adaption of Colonization on Woody Bark.</title>
        <authorList>
            <person name="Yin Z."/>
            <person name="Liu H."/>
            <person name="Gao X."/>
            <person name="Li Z."/>
            <person name="Song N."/>
            <person name="Ke X."/>
            <person name="Dai Q."/>
            <person name="Wu Y."/>
            <person name="Sun Y."/>
            <person name="Xu J.-R."/>
            <person name="Kang Z.K."/>
            <person name="Wang L."/>
            <person name="Huang L."/>
        </authorList>
    </citation>
    <scope>NUCLEOTIDE SEQUENCE [LARGE SCALE GENOMIC DNA]</scope>
    <source>
        <strain evidence="2">03-8</strain>
    </source>
</reference>
<dbReference type="Proteomes" id="UP000078559">
    <property type="component" value="Chromosome 5"/>
</dbReference>
<gene>
    <name evidence="2" type="ORF">VM1G_05389</name>
</gene>
<proteinExistence type="predicted"/>
<dbReference type="OrthoDB" id="5275938at2759"/>
<evidence type="ECO:0000256" key="1">
    <source>
        <dbReference type="SAM" id="MobiDB-lite"/>
    </source>
</evidence>
<organism evidence="2 3">
    <name type="scientific">Cytospora mali</name>
    <name type="common">Apple Valsa canker fungus</name>
    <name type="synonym">Valsa mali</name>
    <dbReference type="NCBI Taxonomy" id="578113"/>
    <lineage>
        <taxon>Eukaryota</taxon>
        <taxon>Fungi</taxon>
        <taxon>Dikarya</taxon>
        <taxon>Ascomycota</taxon>
        <taxon>Pezizomycotina</taxon>
        <taxon>Sordariomycetes</taxon>
        <taxon>Sordariomycetidae</taxon>
        <taxon>Diaporthales</taxon>
        <taxon>Cytosporaceae</taxon>
        <taxon>Cytospora</taxon>
    </lineage>
</organism>
<feature type="compositionally biased region" description="Polar residues" evidence="1">
    <location>
        <begin position="32"/>
        <end position="41"/>
    </location>
</feature>
<keyword evidence="3" id="KW-1185">Reference proteome</keyword>
<protein>
    <submittedName>
        <fullName evidence="2">Uncharacterized protein</fullName>
    </submittedName>
</protein>
<evidence type="ECO:0000313" key="2">
    <source>
        <dbReference type="EMBL" id="KUI69881.1"/>
    </source>
</evidence>
<name>A0A194W052_CYTMA</name>
<feature type="region of interest" description="Disordered" evidence="1">
    <location>
        <begin position="15"/>
        <end position="50"/>
    </location>
</feature>
<evidence type="ECO:0000313" key="3">
    <source>
        <dbReference type="Proteomes" id="UP000078559"/>
    </source>
</evidence>
<dbReference type="EMBL" id="CM003102">
    <property type="protein sequence ID" value="KUI69881.1"/>
    <property type="molecule type" value="Genomic_DNA"/>
</dbReference>